<keyword evidence="5 6" id="KW-0482">Metalloprotease</keyword>
<dbReference type="EMBL" id="CBXV010000008">
    <property type="protein sequence ID" value="CDM66999.1"/>
    <property type="molecule type" value="Genomic_DNA"/>
</dbReference>
<evidence type="ECO:0000256" key="7">
    <source>
        <dbReference type="SAM" id="MobiDB-lite"/>
    </source>
</evidence>
<dbReference type="Gene3D" id="3.30.2010.10">
    <property type="entry name" value="Metalloproteases ('zincins'), catalytic domain"/>
    <property type="match status" value="1"/>
</dbReference>
<comment type="cofactor">
    <cofactor evidence="6">
        <name>Zn(2+)</name>
        <dbReference type="ChEBI" id="CHEBI:29105"/>
    </cofactor>
    <text evidence="6">Binds 1 zinc ion per subunit.</text>
</comment>
<feature type="region of interest" description="Disordered" evidence="7">
    <location>
        <begin position="355"/>
        <end position="411"/>
    </location>
</feature>
<feature type="compositionally biased region" description="Low complexity" evidence="7">
    <location>
        <begin position="53"/>
        <end position="70"/>
    </location>
</feature>
<keyword evidence="10" id="KW-1185">Reference proteome</keyword>
<dbReference type="AlphaFoldDB" id="A0A0B6X3B2"/>
<organism evidence="9 10">
    <name type="scientific">Pyrinomonas methylaliphatogenes</name>
    <dbReference type="NCBI Taxonomy" id="454194"/>
    <lineage>
        <taxon>Bacteria</taxon>
        <taxon>Pseudomonadati</taxon>
        <taxon>Acidobacteriota</taxon>
        <taxon>Blastocatellia</taxon>
        <taxon>Blastocatellales</taxon>
        <taxon>Pyrinomonadaceae</taxon>
        <taxon>Pyrinomonas</taxon>
    </lineage>
</organism>
<dbReference type="Proteomes" id="UP000031518">
    <property type="component" value="Unassembled WGS sequence"/>
</dbReference>
<dbReference type="PANTHER" id="PTHR22726">
    <property type="entry name" value="METALLOENDOPEPTIDASE OMA1"/>
    <property type="match status" value="1"/>
</dbReference>
<dbReference type="InterPro" id="IPR001915">
    <property type="entry name" value="Peptidase_M48"/>
</dbReference>
<keyword evidence="2" id="KW-0479">Metal-binding</keyword>
<name>A0A0B6X3B2_9BACT</name>
<sequence length="411" mass="44804">MISRKLSRNVTAIILTLALWLGALPIGAQQSSVQQQAQTDQAKPQEVAQPSPSKQTGGQSAGAQQGASDKASGEDRKAASATEAQKQRPLSKNEDPRLVGKRNINTGIFAKMSGSLEKEVALGRQLAAEVDREAKFIDDPVITEYINRVGQNLVLHSDAKVPFTIKVIDSDEVNAFALPGGFFYVNKGLILAADNEAELAGVMAHEIAHVAARHTMEQLAKARLAEIGLIAGIFLGIPPIAYDAANLGLGLGFLKFSRSAEEEADRLGAQYLWAAGYDPNALATMFEKLAAKEKKKPGTISRLFSTHPPSVERLQATRELVARFPEREEYILDTSEFQRVKARLMRLSNARVSTAGDIGDKEGSGRPTLKRRPPTTDDSNQNEKKEEQKNEPPKLKRRAPDPNAQNQPDQR</sequence>
<dbReference type="InterPro" id="IPR051156">
    <property type="entry name" value="Mito/Outer_Membr_Metalloprot"/>
</dbReference>
<dbReference type="GO" id="GO:0004222">
    <property type="term" value="F:metalloendopeptidase activity"/>
    <property type="evidence" value="ECO:0007669"/>
    <property type="project" value="InterPro"/>
</dbReference>
<feature type="compositionally biased region" description="Low complexity" evidence="7">
    <location>
        <begin position="35"/>
        <end position="45"/>
    </location>
</feature>
<evidence type="ECO:0000256" key="2">
    <source>
        <dbReference type="ARBA" id="ARBA00022723"/>
    </source>
</evidence>
<accession>A0A0B6X3B2</accession>
<feature type="compositionally biased region" description="Basic and acidic residues" evidence="7">
    <location>
        <begin position="381"/>
        <end position="400"/>
    </location>
</feature>
<evidence type="ECO:0000256" key="3">
    <source>
        <dbReference type="ARBA" id="ARBA00022801"/>
    </source>
</evidence>
<evidence type="ECO:0000256" key="5">
    <source>
        <dbReference type="ARBA" id="ARBA00023049"/>
    </source>
</evidence>
<feature type="domain" description="Peptidase M48" evidence="8">
    <location>
        <begin position="144"/>
        <end position="320"/>
    </location>
</feature>
<reference evidence="9 10" key="1">
    <citation type="submission" date="2013-12" db="EMBL/GenBank/DDBJ databases">
        <authorList>
            <person name="Stott M."/>
        </authorList>
    </citation>
    <scope>NUCLEOTIDE SEQUENCE [LARGE SCALE GENOMIC DNA]</scope>
    <source>
        <strain evidence="9 10">K22</strain>
    </source>
</reference>
<evidence type="ECO:0000313" key="10">
    <source>
        <dbReference type="Proteomes" id="UP000031518"/>
    </source>
</evidence>
<keyword evidence="3 6" id="KW-0378">Hydrolase</keyword>
<evidence type="ECO:0000256" key="6">
    <source>
        <dbReference type="RuleBase" id="RU003983"/>
    </source>
</evidence>
<dbReference type="PANTHER" id="PTHR22726:SF1">
    <property type="entry name" value="METALLOENDOPEPTIDASE OMA1, MITOCHONDRIAL"/>
    <property type="match status" value="1"/>
</dbReference>
<dbReference type="GO" id="GO:0046872">
    <property type="term" value="F:metal ion binding"/>
    <property type="evidence" value="ECO:0007669"/>
    <property type="project" value="UniProtKB-KW"/>
</dbReference>
<comment type="similarity">
    <text evidence="6">Belongs to the peptidase M48 family.</text>
</comment>
<dbReference type="CDD" id="cd07333">
    <property type="entry name" value="M48C_bepA_like"/>
    <property type="match status" value="1"/>
</dbReference>
<dbReference type="GO" id="GO:0016020">
    <property type="term" value="C:membrane"/>
    <property type="evidence" value="ECO:0007669"/>
    <property type="project" value="TreeGrafter"/>
</dbReference>
<keyword evidence="4 6" id="KW-0862">Zinc</keyword>
<dbReference type="STRING" id="454194.PYK22_03048"/>
<keyword evidence="1 6" id="KW-0645">Protease</keyword>
<feature type="region of interest" description="Disordered" evidence="7">
    <location>
        <begin position="35"/>
        <end position="98"/>
    </location>
</feature>
<dbReference type="OrthoDB" id="9810445at2"/>
<evidence type="ECO:0000256" key="1">
    <source>
        <dbReference type="ARBA" id="ARBA00022670"/>
    </source>
</evidence>
<evidence type="ECO:0000313" key="9">
    <source>
        <dbReference type="EMBL" id="CDM66999.1"/>
    </source>
</evidence>
<dbReference type="GO" id="GO:0051603">
    <property type="term" value="P:proteolysis involved in protein catabolic process"/>
    <property type="evidence" value="ECO:0007669"/>
    <property type="project" value="TreeGrafter"/>
</dbReference>
<proteinExistence type="inferred from homology"/>
<protein>
    <submittedName>
        <fullName evidence="9">Peptidase family M48</fullName>
    </submittedName>
</protein>
<dbReference type="Pfam" id="PF01435">
    <property type="entry name" value="Peptidase_M48"/>
    <property type="match status" value="1"/>
</dbReference>
<evidence type="ECO:0000256" key="4">
    <source>
        <dbReference type="ARBA" id="ARBA00022833"/>
    </source>
</evidence>
<evidence type="ECO:0000259" key="8">
    <source>
        <dbReference type="Pfam" id="PF01435"/>
    </source>
</evidence>
<dbReference type="RefSeq" id="WP_060635751.1">
    <property type="nucleotide sequence ID" value="NZ_CBXV010000008.1"/>
</dbReference>
<gene>
    <name evidence="9" type="ORF">PYK22_03048</name>
</gene>
<reference evidence="9 10" key="2">
    <citation type="submission" date="2015-01" db="EMBL/GenBank/DDBJ databases">
        <title>Complete genome sequence of Pyrinomonas methylaliphatogenes type strain K22T.</title>
        <authorList>
            <person name="Lee K.C.Y."/>
            <person name="Power J.F."/>
            <person name="Dunfield P.F."/>
            <person name="Morgan X.C."/>
            <person name="Huttenhower C."/>
            <person name="Stott M.B."/>
        </authorList>
    </citation>
    <scope>NUCLEOTIDE SEQUENCE [LARGE SCALE GENOMIC DNA]</scope>
    <source>
        <strain evidence="9 10">K22</strain>
    </source>
</reference>